<dbReference type="EMBL" id="JARYMX010000003">
    <property type="protein sequence ID" value="KAJ9556170.1"/>
    <property type="molecule type" value="Genomic_DNA"/>
</dbReference>
<dbReference type="PROSITE" id="PS50104">
    <property type="entry name" value="TIR"/>
    <property type="match status" value="1"/>
</dbReference>
<dbReference type="InterPro" id="IPR027417">
    <property type="entry name" value="P-loop_NTPase"/>
</dbReference>
<keyword evidence="3" id="KW-0520">NAD</keyword>
<dbReference type="PANTHER" id="PTHR11017">
    <property type="entry name" value="LEUCINE-RICH REPEAT-CONTAINING PROTEIN"/>
    <property type="match status" value="1"/>
</dbReference>
<dbReference type="Proteomes" id="UP001172457">
    <property type="component" value="Chromosome 3"/>
</dbReference>
<dbReference type="Gene3D" id="3.80.10.10">
    <property type="entry name" value="Ribonuclease Inhibitor"/>
    <property type="match status" value="2"/>
</dbReference>
<sequence length="1148" mass="129009">MASATAVAVALAAAVIARPLVTTMVVVFAIVVAGNGDIGAPIGDDNGGCFPGFFSPIGALSRGLEHIGAPPWGIEVVVGTPPGAAVEVRQSPGKWVVGNSAVAGISPEMMTRGDDRLPAKQVFHLHRSLFFNFFVVSILSKPIFDGIFIVVFSIHSPTSWKYDVFLSFRGADTRNTIVDHLYSSLVQHGIETFKDDEELPRGETIHPSLLKAIEDSQIAVVVFSENYANSSWCLQELEHIMKCKVERGQIVIPIFYHIDPSEVRKQENKYGEAFAKYEAESKNVESWRKTLFDAGNLSGLVAEGPETIFIKDIVSTISQRLCVAIPSDNEDLVGIENRLQALKAILAIGLKGVLMVGIWGIGGGGKTTLAYALYDEISGKFDGSCFIENVREESNKRGLKELQKEILSCLLKQKKEDLCGDIRMLIKSRLRRKRVLLVLDDVDDATQLEALAGSNNWFNDGSRIIITTRDQHILPTSKVNVIYEIDLLNHNDAMKLFRKHALCCGNHIEDFDRLSKEVVSYAGGLPLALKVLGSFLYDKNKSEWVSALARLKDIPDGKILEQLKISYDGLEPVVKELFLDIVCFFRGEKKDEAMVIFEACGRHPKIGVRTLIEKALITVTEEGDLDMHDLIQEMGHYIVRGTYPRNPKKHSRVWRQEDVATIFATPTEASTVMFKLALNFDGFLVIIFRQRHCQEIFNQQNFLIYDWRILPNLKVLDLSGSAYLISTPDFQGLPRLERIKLNYCFRLTHIHPSISNHETLVSVELAECTVLEIFPPISGMKKLETLKVSWCYRLCNFPEIQMYMENMVEIYFKGNGIKVAPSSIKQYCTNLLFLDLGHTESLVCIEGFPSSLMKLNLESCPWINGDISYVLCELSNLQELNLSRNDFAQFHCSFLQLHNLKFLALSECKNLIELPDLPESIAVLEAWQCDKLRVVDLPTNLRWLWRISLSMTSIAGDIGRKVQSMLQGNAIKDYSISLSLYADMPIRDIARTLMLELPDNWYNEFSGFLICIHVDPVFNKKVVITIKDMMAGENEDVLKVSDGTSGHTRDTVSYLYISFGSLRHTSWWKSKHTTVSFSIDGRQAANLKVELVPGRNKGDSIERSKGTTSSSKFWDKEPINVKRDSESCIEIQWDHGDADMANLFRDDN</sequence>
<protein>
    <recommendedName>
        <fullName evidence="4">TIR domain-containing protein</fullName>
    </recommendedName>
</protein>
<feature type="domain" description="TIR" evidence="4">
    <location>
        <begin position="160"/>
        <end position="321"/>
    </location>
</feature>
<dbReference type="PRINTS" id="PR00364">
    <property type="entry name" value="DISEASERSIST"/>
</dbReference>
<comment type="caution">
    <text evidence="5">The sequence shown here is derived from an EMBL/GenBank/DDBJ whole genome shotgun (WGS) entry which is preliminary data.</text>
</comment>
<keyword evidence="2" id="KW-0677">Repeat</keyword>
<dbReference type="PANTHER" id="PTHR11017:SF271">
    <property type="entry name" value="DISEASE RESISTANCE PROTEIN (TIR-NBS-LRR CLASS) FAMILY"/>
    <property type="match status" value="1"/>
</dbReference>
<dbReference type="InterPro" id="IPR002182">
    <property type="entry name" value="NB-ARC"/>
</dbReference>
<dbReference type="GO" id="GO:0006952">
    <property type="term" value="P:defense response"/>
    <property type="evidence" value="ECO:0007669"/>
    <property type="project" value="InterPro"/>
</dbReference>
<evidence type="ECO:0000256" key="1">
    <source>
        <dbReference type="ARBA" id="ARBA00022614"/>
    </source>
</evidence>
<evidence type="ECO:0000313" key="6">
    <source>
        <dbReference type="Proteomes" id="UP001172457"/>
    </source>
</evidence>
<dbReference type="SUPFAM" id="SSF52058">
    <property type="entry name" value="L domain-like"/>
    <property type="match status" value="1"/>
</dbReference>
<dbReference type="InterPro" id="IPR000157">
    <property type="entry name" value="TIR_dom"/>
</dbReference>
<dbReference type="Gene3D" id="3.40.50.300">
    <property type="entry name" value="P-loop containing nucleotide triphosphate hydrolases"/>
    <property type="match status" value="1"/>
</dbReference>
<dbReference type="SUPFAM" id="SSF52200">
    <property type="entry name" value="Toll/Interleukin receptor TIR domain"/>
    <property type="match status" value="1"/>
</dbReference>
<dbReference type="SUPFAM" id="SSF52540">
    <property type="entry name" value="P-loop containing nucleoside triphosphate hydrolases"/>
    <property type="match status" value="1"/>
</dbReference>
<proteinExistence type="predicted"/>
<dbReference type="InterPro" id="IPR042197">
    <property type="entry name" value="Apaf_helical"/>
</dbReference>
<keyword evidence="6" id="KW-1185">Reference proteome</keyword>
<dbReference type="FunFam" id="3.40.50.10140:FF:000007">
    <property type="entry name" value="Disease resistance protein (TIR-NBS-LRR class)"/>
    <property type="match status" value="1"/>
</dbReference>
<dbReference type="Pfam" id="PF00931">
    <property type="entry name" value="NB-ARC"/>
    <property type="match status" value="1"/>
</dbReference>
<dbReference type="GO" id="GO:0007165">
    <property type="term" value="P:signal transduction"/>
    <property type="evidence" value="ECO:0007669"/>
    <property type="project" value="InterPro"/>
</dbReference>
<dbReference type="GO" id="GO:0043531">
    <property type="term" value="F:ADP binding"/>
    <property type="evidence" value="ECO:0007669"/>
    <property type="project" value="InterPro"/>
</dbReference>
<dbReference type="InterPro" id="IPR058192">
    <property type="entry name" value="WHD_ROQ1-like"/>
</dbReference>
<reference evidence="5" key="1">
    <citation type="submission" date="2023-03" db="EMBL/GenBank/DDBJ databases">
        <title>Chromosome-scale reference genome and RAD-based genetic map of yellow starthistle (Centaurea solstitialis) reveal putative structural variation and QTLs associated with invader traits.</title>
        <authorList>
            <person name="Reatini B."/>
            <person name="Cang F.A."/>
            <person name="Jiang Q."/>
            <person name="Mckibben M.T.W."/>
            <person name="Barker M.S."/>
            <person name="Rieseberg L.H."/>
            <person name="Dlugosch K.M."/>
        </authorList>
    </citation>
    <scope>NUCLEOTIDE SEQUENCE</scope>
    <source>
        <strain evidence="5">CAN-66</strain>
        <tissue evidence="5">Leaf</tissue>
    </source>
</reference>
<evidence type="ECO:0000313" key="5">
    <source>
        <dbReference type="EMBL" id="KAJ9556170.1"/>
    </source>
</evidence>
<dbReference type="InterPro" id="IPR044974">
    <property type="entry name" value="Disease_R_plants"/>
</dbReference>
<evidence type="ECO:0000256" key="3">
    <source>
        <dbReference type="ARBA" id="ARBA00023027"/>
    </source>
</evidence>
<keyword evidence="1" id="KW-0433">Leucine-rich repeat</keyword>
<dbReference type="Pfam" id="PF01582">
    <property type="entry name" value="TIR"/>
    <property type="match status" value="1"/>
</dbReference>
<name>A0AA38T875_9ASTR</name>
<dbReference type="AlphaFoldDB" id="A0AA38T875"/>
<accession>A0AA38T875</accession>
<dbReference type="SMART" id="SM00255">
    <property type="entry name" value="TIR"/>
    <property type="match status" value="1"/>
</dbReference>
<evidence type="ECO:0000256" key="2">
    <source>
        <dbReference type="ARBA" id="ARBA00022737"/>
    </source>
</evidence>
<dbReference type="Gene3D" id="1.10.8.430">
    <property type="entry name" value="Helical domain of apoptotic protease-activating factors"/>
    <property type="match status" value="1"/>
</dbReference>
<dbReference type="InterPro" id="IPR035897">
    <property type="entry name" value="Toll_tir_struct_dom_sf"/>
</dbReference>
<evidence type="ECO:0000259" key="4">
    <source>
        <dbReference type="PROSITE" id="PS50104"/>
    </source>
</evidence>
<organism evidence="5 6">
    <name type="scientific">Centaurea solstitialis</name>
    <name type="common">yellow star-thistle</name>
    <dbReference type="NCBI Taxonomy" id="347529"/>
    <lineage>
        <taxon>Eukaryota</taxon>
        <taxon>Viridiplantae</taxon>
        <taxon>Streptophyta</taxon>
        <taxon>Embryophyta</taxon>
        <taxon>Tracheophyta</taxon>
        <taxon>Spermatophyta</taxon>
        <taxon>Magnoliopsida</taxon>
        <taxon>eudicotyledons</taxon>
        <taxon>Gunneridae</taxon>
        <taxon>Pentapetalae</taxon>
        <taxon>asterids</taxon>
        <taxon>campanulids</taxon>
        <taxon>Asterales</taxon>
        <taxon>Asteraceae</taxon>
        <taxon>Carduoideae</taxon>
        <taxon>Cardueae</taxon>
        <taxon>Centaureinae</taxon>
        <taxon>Centaurea</taxon>
    </lineage>
</organism>
<dbReference type="Pfam" id="PF23282">
    <property type="entry name" value="WHD_ROQ1"/>
    <property type="match status" value="1"/>
</dbReference>
<dbReference type="Gene3D" id="3.40.50.10140">
    <property type="entry name" value="Toll/interleukin-1 receptor homology (TIR) domain"/>
    <property type="match status" value="1"/>
</dbReference>
<gene>
    <name evidence="5" type="ORF">OSB04_010784</name>
</gene>
<dbReference type="InterPro" id="IPR032675">
    <property type="entry name" value="LRR_dom_sf"/>
</dbReference>